<evidence type="ECO:0000313" key="2">
    <source>
        <dbReference type="Proteomes" id="UP000474777"/>
    </source>
</evidence>
<evidence type="ECO:0000313" key="1">
    <source>
        <dbReference type="EMBL" id="NEM98508.1"/>
    </source>
</evidence>
<dbReference type="SUPFAM" id="SSF109854">
    <property type="entry name" value="DinB/YfiT-like putative metalloenzymes"/>
    <property type="match status" value="1"/>
</dbReference>
<comment type="caution">
    <text evidence="1">The sequence shown here is derived from an EMBL/GenBank/DDBJ whole genome shotgun (WGS) entry which is preliminary data.</text>
</comment>
<accession>A0A6B3LXG6</accession>
<protein>
    <recommendedName>
        <fullName evidence="3">DinB family protein</fullName>
    </recommendedName>
</protein>
<organism evidence="1 2">
    <name type="scientific">Pontibacter burrus</name>
    <dbReference type="NCBI Taxonomy" id="2704466"/>
    <lineage>
        <taxon>Bacteria</taxon>
        <taxon>Pseudomonadati</taxon>
        <taxon>Bacteroidota</taxon>
        <taxon>Cytophagia</taxon>
        <taxon>Cytophagales</taxon>
        <taxon>Hymenobacteraceae</taxon>
        <taxon>Pontibacter</taxon>
    </lineage>
</organism>
<gene>
    <name evidence="1" type="ORF">GXP69_12455</name>
</gene>
<dbReference type="Gene3D" id="1.20.120.450">
    <property type="entry name" value="dinb family like domain"/>
    <property type="match status" value="1"/>
</dbReference>
<dbReference type="AlphaFoldDB" id="A0A6B3LXG6"/>
<dbReference type="Proteomes" id="UP000474777">
    <property type="component" value="Unassembled WGS sequence"/>
</dbReference>
<evidence type="ECO:0008006" key="3">
    <source>
        <dbReference type="Google" id="ProtNLM"/>
    </source>
</evidence>
<dbReference type="EMBL" id="JAAGWD010000005">
    <property type="protein sequence ID" value="NEM98508.1"/>
    <property type="molecule type" value="Genomic_DNA"/>
</dbReference>
<sequence>MKQNLFEGLFLDSFDTFKVFHNLTAQETGRNLPAVPKTIWQILNHLIVWQEFQLNLLQSPECEVELNEQMTWNAEEFCESQDRLNKTIAKFYHQLDCMKEEISKFDLTDPNLQCKLKVVQDASVHLSFHIGEIVLMRRMTGHYPLLHQMKAFLN</sequence>
<proteinExistence type="predicted"/>
<keyword evidence="2" id="KW-1185">Reference proteome</keyword>
<dbReference type="RefSeq" id="WP_163915400.1">
    <property type="nucleotide sequence ID" value="NZ_JAAGWD010000005.1"/>
</dbReference>
<reference evidence="1 2" key="1">
    <citation type="submission" date="2020-02" db="EMBL/GenBank/DDBJ databases">
        <authorList>
            <person name="Kim M.K."/>
        </authorList>
    </citation>
    <scope>NUCLEOTIDE SEQUENCE [LARGE SCALE GENOMIC DNA]</scope>
    <source>
        <strain evidence="1 2">BT327</strain>
    </source>
</reference>
<name>A0A6B3LXG6_9BACT</name>
<dbReference type="InterPro" id="IPR034660">
    <property type="entry name" value="DinB/YfiT-like"/>
</dbReference>